<sequence length="153" mass="17662">MSHISQDYCLFSAAACVSEFDQLRSGPKATRPKFMIYKVSDDNQTLEVEETSLENDYDAFRFKLSNAADKDGNPAPRYALYHMNHDLGRDGKHKKILFIRWLNCHAPLGQCLSYLRRMQFDGVSDLKILVIDADCSEDLEWEVVLEKFIEHIP</sequence>
<dbReference type="PROSITE" id="PS51263">
    <property type="entry name" value="ADF_H"/>
    <property type="match status" value="1"/>
</dbReference>
<gene>
    <name evidence="2" type="ORF">N7472_008575</name>
</gene>
<evidence type="ECO:0000259" key="1">
    <source>
        <dbReference type="PROSITE" id="PS51263"/>
    </source>
</evidence>
<organism evidence="2 3">
    <name type="scientific">Penicillium cf. griseofulvum</name>
    <dbReference type="NCBI Taxonomy" id="2972120"/>
    <lineage>
        <taxon>Eukaryota</taxon>
        <taxon>Fungi</taxon>
        <taxon>Dikarya</taxon>
        <taxon>Ascomycota</taxon>
        <taxon>Pezizomycotina</taxon>
        <taxon>Eurotiomycetes</taxon>
        <taxon>Eurotiomycetidae</taxon>
        <taxon>Eurotiales</taxon>
        <taxon>Aspergillaceae</taxon>
        <taxon>Penicillium</taxon>
    </lineage>
</organism>
<dbReference type="OrthoDB" id="10249245at2759"/>
<dbReference type="InterPro" id="IPR002108">
    <property type="entry name" value="ADF-H"/>
</dbReference>
<dbReference type="Gene3D" id="3.40.20.10">
    <property type="entry name" value="Severin"/>
    <property type="match status" value="1"/>
</dbReference>
<protein>
    <recommendedName>
        <fullName evidence="1">ADF-H domain-containing protein</fullName>
    </recommendedName>
</protein>
<dbReference type="SUPFAM" id="SSF55753">
    <property type="entry name" value="Actin depolymerizing proteins"/>
    <property type="match status" value="1"/>
</dbReference>
<evidence type="ECO:0000313" key="3">
    <source>
        <dbReference type="Proteomes" id="UP001150879"/>
    </source>
</evidence>
<dbReference type="EMBL" id="JAPQKP010000005">
    <property type="protein sequence ID" value="KAJ5189561.1"/>
    <property type="molecule type" value="Genomic_DNA"/>
</dbReference>
<reference evidence="2" key="1">
    <citation type="submission" date="2022-11" db="EMBL/GenBank/DDBJ databases">
        <authorList>
            <person name="Petersen C."/>
        </authorList>
    </citation>
    <scope>NUCLEOTIDE SEQUENCE</scope>
    <source>
        <strain evidence="2">IBT 16849</strain>
    </source>
</reference>
<accession>A0A9W9J5G5</accession>
<dbReference type="Proteomes" id="UP001150879">
    <property type="component" value="Unassembled WGS sequence"/>
</dbReference>
<feature type="domain" description="ADF-H" evidence="1">
    <location>
        <begin position="8"/>
        <end position="149"/>
    </location>
</feature>
<evidence type="ECO:0000313" key="2">
    <source>
        <dbReference type="EMBL" id="KAJ5189561.1"/>
    </source>
</evidence>
<dbReference type="Pfam" id="PF00241">
    <property type="entry name" value="Cofilin_ADF"/>
    <property type="match status" value="1"/>
</dbReference>
<dbReference type="AlphaFoldDB" id="A0A9W9J5G5"/>
<proteinExistence type="predicted"/>
<comment type="caution">
    <text evidence="2">The sequence shown here is derived from an EMBL/GenBank/DDBJ whole genome shotgun (WGS) entry which is preliminary data.</text>
</comment>
<keyword evidence="3" id="KW-1185">Reference proteome</keyword>
<name>A0A9W9J5G5_9EURO</name>
<dbReference type="GO" id="GO:0003779">
    <property type="term" value="F:actin binding"/>
    <property type="evidence" value="ECO:0007669"/>
    <property type="project" value="InterPro"/>
</dbReference>
<reference evidence="2" key="2">
    <citation type="journal article" date="2023" name="IMA Fungus">
        <title>Comparative genomic study of the Penicillium genus elucidates a diverse pangenome and 15 lateral gene transfer events.</title>
        <authorList>
            <person name="Petersen C."/>
            <person name="Sorensen T."/>
            <person name="Nielsen M.R."/>
            <person name="Sondergaard T.E."/>
            <person name="Sorensen J.L."/>
            <person name="Fitzpatrick D.A."/>
            <person name="Frisvad J.C."/>
            <person name="Nielsen K.L."/>
        </authorList>
    </citation>
    <scope>NUCLEOTIDE SEQUENCE</scope>
    <source>
        <strain evidence="2">IBT 16849</strain>
    </source>
</reference>
<dbReference type="InterPro" id="IPR029006">
    <property type="entry name" value="ADF-H/Gelsolin-like_dom_sf"/>
</dbReference>